<evidence type="ECO:0000313" key="1">
    <source>
        <dbReference type="EMBL" id="KKN04283.1"/>
    </source>
</evidence>
<gene>
    <name evidence="1" type="ORF">LCGC14_1098860</name>
</gene>
<dbReference type="EMBL" id="LAZR01004937">
    <property type="protein sequence ID" value="KKN04283.1"/>
    <property type="molecule type" value="Genomic_DNA"/>
</dbReference>
<accession>A0A0F9QG73</accession>
<organism evidence="1">
    <name type="scientific">marine sediment metagenome</name>
    <dbReference type="NCBI Taxonomy" id="412755"/>
    <lineage>
        <taxon>unclassified sequences</taxon>
        <taxon>metagenomes</taxon>
        <taxon>ecological metagenomes</taxon>
    </lineage>
</organism>
<sequence>MKDKEARDEIKFQTGQLEELQLVVIDLLRALGVEPRPVALVMGGVRLQNRYNFEEVPRLVASRADFRALLDILDIDVIDTPPSCRKAVRRKKGRK</sequence>
<reference evidence="1" key="1">
    <citation type="journal article" date="2015" name="Nature">
        <title>Complex archaea that bridge the gap between prokaryotes and eukaryotes.</title>
        <authorList>
            <person name="Spang A."/>
            <person name="Saw J.H."/>
            <person name="Jorgensen S.L."/>
            <person name="Zaremba-Niedzwiedzka K."/>
            <person name="Martijn J."/>
            <person name="Lind A.E."/>
            <person name="van Eijk R."/>
            <person name="Schleper C."/>
            <person name="Guy L."/>
            <person name="Ettema T.J."/>
        </authorList>
    </citation>
    <scope>NUCLEOTIDE SEQUENCE</scope>
</reference>
<proteinExistence type="predicted"/>
<protein>
    <submittedName>
        <fullName evidence="1">Uncharacterized protein</fullName>
    </submittedName>
</protein>
<dbReference type="AlphaFoldDB" id="A0A0F9QG73"/>
<comment type="caution">
    <text evidence="1">The sequence shown here is derived from an EMBL/GenBank/DDBJ whole genome shotgun (WGS) entry which is preliminary data.</text>
</comment>
<name>A0A0F9QG73_9ZZZZ</name>